<evidence type="ECO:0000256" key="1">
    <source>
        <dbReference type="ARBA" id="ARBA00023015"/>
    </source>
</evidence>
<comment type="caution">
    <text evidence="5">The sequence shown here is derived from an EMBL/GenBank/DDBJ whole genome shotgun (WGS) entry which is preliminary data.</text>
</comment>
<sequence length="345" mass="38280">MKTSTSALTRSLCKMKMARKRKSSSPEERLTRSKAMKEFVSGPHPSHNIPQNTEKRKVSTSIKAKGQEIAPDTPLSRRHSPRFKCQKEAPSRELFISGHAQVGEPQQCSSPVQRALQEEGDTELGLVITLDEEQCGGRRGGRRKGGENVMRVMAGGEGDGPAESGEGQAPQEGQAEMEICRQLDRELESKSRQHNLTKANVRSILHEVITNEQVVAMMKAAIKETQDMPMFEPKMTRSRLKEVVEKGVVIPTWNISPIKKSCEVKPPQFVDIHLEEEDSSDEEYCPDEEEEDETAEETFLESDVESTASSPRGSRAGRPRTPWTALSATRTGLALPHRAHGSPDT</sequence>
<dbReference type="EMBL" id="JAINUG010000090">
    <property type="protein sequence ID" value="KAJ8398497.1"/>
    <property type="molecule type" value="Genomic_DNA"/>
</dbReference>
<reference evidence="5" key="1">
    <citation type="journal article" date="2023" name="Science">
        <title>Genome structures resolve the early diversification of teleost fishes.</title>
        <authorList>
            <person name="Parey E."/>
            <person name="Louis A."/>
            <person name="Montfort J."/>
            <person name="Bouchez O."/>
            <person name="Roques C."/>
            <person name="Iampietro C."/>
            <person name="Lluch J."/>
            <person name="Castinel A."/>
            <person name="Donnadieu C."/>
            <person name="Desvignes T."/>
            <person name="Floi Bucao C."/>
            <person name="Jouanno E."/>
            <person name="Wen M."/>
            <person name="Mejri S."/>
            <person name="Dirks R."/>
            <person name="Jansen H."/>
            <person name="Henkel C."/>
            <person name="Chen W.J."/>
            <person name="Zahm M."/>
            <person name="Cabau C."/>
            <person name="Klopp C."/>
            <person name="Thompson A.W."/>
            <person name="Robinson-Rechavi M."/>
            <person name="Braasch I."/>
            <person name="Lecointre G."/>
            <person name="Bobe J."/>
            <person name="Postlethwait J.H."/>
            <person name="Berthelot C."/>
            <person name="Roest Crollius H."/>
            <person name="Guiguen Y."/>
        </authorList>
    </citation>
    <scope>NUCLEOTIDE SEQUENCE</scope>
    <source>
        <strain evidence="5">NC1722</strain>
    </source>
</reference>
<evidence type="ECO:0008006" key="7">
    <source>
        <dbReference type="Google" id="ProtNLM"/>
    </source>
</evidence>
<keyword evidence="6" id="KW-1185">Reference proteome</keyword>
<feature type="compositionally biased region" description="Low complexity" evidence="4">
    <location>
        <begin position="306"/>
        <end position="321"/>
    </location>
</feature>
<dbReference type="PANTHER" id="PTHR16088">
    <property type="entry name" value="YY1 ASSOCIATED PROTEIN-RELATED"/>
    <property type="match status" value="1"/>
</dbReference>
<dbReference type="GO" id="GO:0005634">
    <property type="term" value="C:nucleus"/>
    <property type="evidence" value="ECO:0007669"/>
    <property type="project" value="TreeGrafter"/>
</dbReference>
<feature type="region of interest" description="Disordered" evidence="4">
    <location>
        <begin position="135"/>
        <end position="175"/>
    </location>
</feature>
<evidence type="ECO:0000256" key="4">
    <source>
        <dbReference type="SAM" id="MobiDB-lite"/>
    </source>
</evidence>
<evidence type="ECO:0000256" key="2">
    <source>
        <dbReference type="ARBA" id="ARBA00023163"/>
    </source>
</evidence>
<keyword evidence="2" id="KW-0804">Transcription</keyword>
<proteinExistence type="predicted"/>
<keyword evidence="1" id="KW-0805">Transcription regulation</keyword>
<feature type="compositionally biased region" description="Acidic residues" evidence="4">
    <location>
        <begin position="274"/>
        <end position="304"/>
    </location>
</feature>
<dbReference type="Proteomes" id="UP001221898">
    <property type="component" value="Unassembled WGS sequence"/>
</dbReference>
<protein>
    <recommendedName>
        <fullName evidence="7">GON-4-like protein</fullName>
    </recommendedName>
</protein>
<feature type="compositionally biased region" description="Basic and acidic residues" evidence="4">
    <location>
        <begin position="24"/>
        <end position="37"/>
    </location>
</feature>
<dbReference type="InterPro" id="IPR052435">
    <property type="entry name" value="YY1-Transcr_Regul"/>
</dbReference>
<dbReference type="GO" id="GO:0003712">
    <property type="term" value="F:transcription coregulator activity"/>
    <property type="evidence" value="ECO:0007669"/>
    <property type="project" value="TreeGrafter"/>
</dbReference>
<feature type="region of interest" description="Disordered" evidence="4">
    <location>
        <begin position="274"/>
        <end position="345"/>
    </location>
</feature>
<dbReference type="PANTHER" id="PTHR16088:SF3">
    <property type="entry name" value="GON-4-LIKE PROTEIN"/>
    <property type="match status" value="1"/>
</dbReference>
<accession>A0AAD7SA18</accession>
<keyword evidence="3" id="KW-0539">Nucleus</keyword>
<gene>
    <name evidence="5" type="ORF">AAFF_G00427520</name>
</gene>
<evidence type="ECO:0000313" key="5">
    <source>
        <dbReference type="EMBL" id="KAJ8398497.1"/>
    </source>
</evidence>
<name>A0AAD7SA18_9TELE</name>
<evidence type="ECO:0000313" key="6">
    <source>
        <dbReference type="Proteomes" id="UP001221898"/>
    </source>
</evidence>
<evidence type="ECO:0000256" key="3">
    <source>
        <dbReference type="ARBA" id="ARBA00023242"/>
    </source>
</evidence>
<organism evidence="5 6">
    <name type="scientific">Aldrovandia affinis</name>
    <dbReference type="NCBI Taxonomy" id="143900"/>
    <lineage>
        <taxon>Eukaryota</taxon>
        <taxon>Metazoa</taxon>
        <taxon>Chordata</taxon>
        <taxon>Craniata</taxon>
        <taxon>Vertebrata</taxon>
        <taxon>Euteleostomi</taxon>
        <taxon>Actinopterygii</taxon>
        <taxon>Neopterygii</taxon>
        <taxon>Teleostei</taxon>
        <taxon>Notacanthiformes</taxon>
        <taxon>Halosauridae</taxon>
        <taxon>Aldrovandia</taxon>
    </lineage>
</organism>
<dbReference type="AlphaFoldDB" id="A0AAD7SA18"/>
<dbReference type="GO" id="GO:0006355">
    <property type="term" value="P:regulation of DNA-templated transcription"/>
    <property type="evidence" value="ECO:0007669"/>
    <property type="project" value="TreeGrafter"/>
</dbReference>
<feature type="region of interest" description="Disordered" evidence="4">
    <location>
        <begin position="1"/>
        <end position="82"/>
    </location>
</feature>